<name>M2NIL0_BAUPA</name>
<reference evidence="1 2" key="1">
    <citation type="journal article" date="2012" name="PLoS Pathog.">
        <title>Diverse lifestyles and strategies of plant pathogenesis encoded in the genomes of eighteen Dothideomycetes fungi.</title>
        <authorList>
            <person name="Ohm R.A."/>
            <person name="Feau N."/>
            <person name="Henrissat B."/>
            <person name="Schoch C.L."/>
            <person name="Horwitz B.A."/>
            <person name="Barry K.W."/>
            <person name="Condon B.J."/>
            <person name="Copeland A.C."/>
            <person name="Dhillon B."/>
            <person name="Glaser F."/>
            <person name="Hesse C.N."/>
            <person name="Kosti I."/>
            <person name="LaButti K."/>
            <person name="Lindquist E.A."/>
            <person name="Lucas S."/>
            <person name="Salamov A.A."/>
            <person name="Bradshaw R.E."/>
            <person name="Ciuffetti L."/>
            <person name="Hamelin R.C."/>
            <person name="Kema G.H.J."/>
            <person name="Lawrence C."/>
            <person name="Scott J.A."/>
            <person name="Spatafora J.W."/>
            <person name="Turgeon B.G."/>
            <person name="de Wit P.J.G.M."/>
            <person name="Zhong S."/>
            <person name="Goodwin S.B."/>
            <person name="Grigoriev I.V."/>
        </authorList>
    </citation>
    <scope>NUCLEOTIDE SEQUENCE [LARGE SCALE GENOMIC DNA]</scope>
    <source>
        <strain evidence="1 2">UAMH 10762</strain>
    </source>
</reference>
<gene>
    <name evidence="1" type="ORF">BAUCODRAFT_31579</name>
</gene>
<dbReference type="HOGENOM" id="CLU_3129627_0_0_1"/>
<dbReference type="Proteomes" id="UP000011761">
    <property type="component" value="Unassembled WGS sequence"/>
</dbReference>
<dbReference type="RefSeq" id="XP_007673606.1">
    <property type="nucleotide sequence ID" value="XM_007675416.1"/>
</dbReference>
<proteinExistence type="predicted"/>
<feature type="non-terminal residue" evidence="1">
    <location>
        <position position="50"/>
    </location>
</feature>
<evidence type="ECO:0000313" key="2">
    <source>
        <dbReference type="Proteomes" id="UP000011761"/>
    </source>
</evidence>
<dbReference type="KEGG" id="bcom:BAUCODRAFT_31579"/>
<evidence type="ECO:0000313" key="1">
    <source>
        <dbReference type="EMBL" id="EMC99239.1"/>
    </source>
</evidence>
<dbReference type="EMBL" id="KB445552">
    <property type="protein sequence ID" value="EMC99239.1"/>
    <property type="molecule type" value="Genomic_DNA"/>
</dbReference>
<sequence length="50" mass="5981">MVQAAVWEQSSKEHLSLTMMIRFPYRRPMSNKINWWIAASKWCFKPLQGP</sequence>
<dbReference type="GeneID" id="19111521"/>
<accession>M2NIL0</accession>
<protein>
    <submittedName>
        <fullName evidence="1">Uncharacterized protein</fullName>
    </submittedName>
</protein>
<dbReference type="AlphaFoldDB" id="M2NIL0"/>
<keyword evidence="2" id="KW-1185">Reference proteome</keyword>
<organism evidence="1 2">
    <name type="scientific">Baudoinia panamericana (strain UAMH 10762)</name>
    <name type="common">Angels' share fungus</name>
    <name type="synonym">Baudoinia compniacensis (strain UAMH 10762)</name>
    <dbReference type="NCBI Taxonomy" id="717646"/>
    <lineage>
        <taxon>Eukaryota</taxon>
        <taxon>Fungi</taxon>
        <taxon>Dikarya</taxon>
        <taxon>Ascomycota</taxon>
        <taxon>Pezizomycotina</taxon>
        <taxon>Dothideomycetes</taxon>
        <taxon>Dothideomycetidae</taxon>
        <taxon>Mycosphaerellales</taxon>
        <taxon>Teratosphaeriaceae</taxon>
        <taxon>Baudoinia</taxon>
    </lineage>
</organism>